<protein>
    <recommendedName>
        <fullName evidence="5">Erythronate-4-phosphate dehydrogenase</fullName>
        <ecNumber evidence="5">1.1.1.290</ecNumber>
    </recommendedName>
</protein>
<dbReference type="CDD" id="cd12158">
    <property type="entry name" value="ErythrP_dh"/>
    <property type="match status" value="1"/>
</dbReference>
<dbReference type="SUPFAM" id="SSF51735">
    <property type="entry name" value="NAD(P)-binding Rossmann-fold domains"/>
    <property type="match status" value="1"/>
</dbReference>
<evidence type="ECO:0000256" key="1">
    <source>
        <dbReference type="ARBA" id="ARBA00022490"/>
    </source>
</evidence>
<evidence type="ECO:0000256" key="3">
    <source>
        <dbReference type="ARBA" id="ARBA00023027"/>
    </source>
</evidence>
<comment type="pathway">
    <text evidence="5">Cofactor biosynthesis; pyridoxine 5'-phosphate biosynthesis; pyridoxine 5'-phosphate from D-erythrose 4-phosphate: step 2/5.</text>
</comment>
<dbReference type="Pfam" id="PF00389">
    <property type="entry name" value="2-Hacid_dh"/>
    <property type="match status" value="1"/>
</dbReference>
<comment type="subunit">
    <text evidence="5">Homodimer.</text>
</comment>
<evidence type="ECO:0000256" key="5">
    <source>
        <dbReference type="HAMAP-Rule" id="MF_01825"/>
    </source>
</evidence>
<evidence type="ECO:0000256" key="4">
    <source>
        <dbReference type="ARBA" id="ARBA00023096"/>
    </source>
</evidence>
<dbReference type="GO" id="GO:0033711">
    <property type="term" value="F:4-phosphoerythronate dehydrogenase activity"/>
    <property type="evidence" value="ECO:0007669"/>
    <property type="project" value="UniProtKB-EC"/>
</dbReference>
<dbReference type="GO" id="GO:0008615">
    <property type="term" value="P:pyridoxine biosynthetic process"/>
    <property type="evidence" value="ECO:0007669"/>
    <property type="project" value="UniProtKB-UniRule"/>
</dbReference>
<keyword evidence="4 5" id="KW-0664">Pyridoxine biosynthesis</keyword>
<feature type="binding site" evidence="5">
    <location>
        <position position="81"/>
    </location>
    <ligand>
        <name>substrate</name>
    </ligand>
</feature>
<comment type="catalytic activity">
    <reaction evidence="5">
        <text>4-phospho-D-erythronate + NAD(+) = (R)-3-hydroxy-2-oxo-4-phosphooxybutanoate + NADH + H(+)</text>
        <dbReference type="Rhea" id="RHEA:18829"/>
        <dbReference type="ChEBI" id="CHEBI:15378"/>
        <dbReference type="ChEBI" id="CHEBI:57540"/>
        <dbReference type="ChEBI" id="CHEBI:57945"/>
        <dbReference type="ChEBI" id="CHEBI:58538"/>
        <dbReference type="ChEBI" id="CHEBI:58766"/>
        <dbReference type="EC" id="1.1.1.290"/>
    </reaction>
</comment>
<comment type="similarity">
    <text evidence="5">Belongs to the D-isomer specific 2-hydroxyacid dehydrogenase family. PdxB subfamily.</text>
</comment>
<feature type="binding site" evidence="5">
    <location>
        <position position="173"/>
    </location>
    <ligand>
        <name>NAD(+)</name>
        <dbReference type="ChEBI" id="CHEBI:57540"/>
    </ligand>
</feature>
<dbReference type="InterPro" id="IPR006139">
    <property type="entry name" value="D-isomer_2_OHA_DH_cat_dom"/>
</dbReference>
<proteinExistence type="inferred from homology"/>
<dbReference type="AlphaFoldDB" id="A0A4S1ZT22"/>
<dbReference type="HAMAP" id="MF_01825">
    <property type="entry name" value="PdxB"/>
    <property type="match status" value="1"/>
</dbReference>
<keyword evidence="2 5" id="KW-0560">Oxidoreductase</keyword>
<dbReference type="Pfam" id="PF02826">
    <property type="entry name" value="2-Hacid_dh_C"/>
    <property type="match status" value="1"/>
</dbReference>
<feature type="binding site" evidence="5">
    <location>
        <position position="285"/>
    </location>
    <ligand>
        <name>substrate</name>
    </ligand>
</feature>
<dbReference type="Gene3D" id="3.40.50.720">
    <property type="entry name" value="NAD(P)-binding Rossmann-like Domain"/>
    <property type="match status" value="2"/>
</dbReference>
<comment type="subcellular location">
    <subcellularLocation>
        <location evidence="5">Cytoplasm</location>
    </subcellularLocation>
</comment>
<feature type="domain" description="D-isomer specific 2-hydroxyacid dehydrogenase catalytic" evidence="6">
    <location>
        <begin position="21"/>
        <end position="305"/>
    </location>
</feature>
<organism evidence="8 9">
    <name type="scientific">Muribaculum intestinale</name>
    <dbReference type="NCBI Taxonomy" id="1796646"/>
    <lineage>
        <taxon>Bacteria</taxon>
        <taxon>Pseudomonadati</taxon>
        <taxon>Bacteroidota</taxon>
        <taxon>Bacteroidia</taxon>
        <taxon>Bacteroidales</taxon>
        <taxon>Muribaculaceae</taxon>
        <taxon>Muribaculum</taxon>
    </lineage>
</organism>
<dbReference type="InterPro" id="IPR036291">
    <property type="entry name" value="NAD(P)-bd_dom_sf"/>
</dbReference>
<dbReference type="GO" id="GO:0051287">
    <property type="term" value="F:NAD binding"/>
    <property type="evidence" value="ECO:0007669"/>
    <property type="project" value="InterPro"/>
</dbReference>
<dbReference type="PANTHER" id="PTHR42938">
    <property type="entry name" value="FORMATE DEHYDROGENASE 1"/>
    <property type="match status" value="1"/>
</dbReference>
<accession>A0A4S1ZT22</accession>
<dbReference type="UniPathway" id="UPA00244">
    <property type="reaction ID" value="UER00310"/>
</dbReference>
<feature type="active site" evidence="5">
    <location>
        <position position="235"/>
    </location>
</feature>
<evidence type="ECO:0000259" key="6">
    <source>
        <dbReference type="Pfam" id="PF00389"/>
    </source>
</evidence>
<dbReference type="InterPro" id="IPR020921">
    <property type="entry name" value="Erythronate-4-P_DHase"/>
</dbReference>
<reference evidence="8 9" key="1">
    <citation type="submission" date="2019-04" db="EMBL/GenBank/DDBJ databases">
        <title>Microbes associate with the intestines of laboratory mice.</title>
        <authorList>
            <person name="Navarre W."/>
            <person name="Wong E."/>
            <person name="Huang K."/>
            <person name="Tropini C."/>
            <person name="Ng K."/>
            <person name="Yu B."/>
        </authorList>
    </citation>
    <scope>NUCLEOTIDE SEQUENCE [LARGE SCALE GENOMIC DNA]</scope>
    <source>
        <strain evidence="8 9">NM06_A21</strain>
    </source>
</reference>
<comment type="function">
    <text evidence="5">Catalyzes the oxidation of erythronate-4-phosphate to 3-hydroxy-2-oxo-4-phosphonooxybutanoate.</text>
</comment>
<feature type="active site" description="Proton donor" evidence="5">
    <location>
        <position position="281"/>
    </location>
</feature>
<gene>
    <name evidence="5" type="primary">pdxB</name>
    <name evidence="8" type="ORF">E5333_02115</name>
</gene>
<comment type="caution">
    <text evidence="5">Lacks conserved residue(s) required for the propagation of feature annotation.</text>
</comment>
<evidence type="ECO:0000259" key="7">
    <source>
        <dbReference type="Pfam" id="PF02826"/>
    </source>
</evidence>
<dbReference type="SUPFAM" id="SSF52283">
    <property type="entry name" value="Formate/glycerate dehydrogenase catalytic domain-like"/>
    <property type="match status" value="1"/>
</dbReference>
<feature type="binding site" evidence="5">
    <location>
        <position position="259"/>
    </location>
    <ligand>
        <name>NAD(+)</name>
        <dbReference type="ChEBI" id="CHEBI:57540"/>
    </ligand>
</feature>
<dbReference type="GO" id="GO:0005737">
    <property type="term" value="C:cytoplasm"/>
    <property type="evidence" value="ECO:0007669"/>
    <property type="project" value="UniProtKB-SubCell"/>
</dbReference>
<dbReference type="EMBL" id="SRYD01000006">
    <property type="protein sequence ID" value="TGY76012.1"/>
    <property type="molecule type" value="Genomic_DNA"/>
</dbReference>
<keyword evidence="1 5" id="KW-0963">Cytoplasm</keyword>
<sequence>MVIPNNCTIDSFSVIMKLIIEKNIPFIQGLLDGMADVEYLAPEDITTETMRDADALITRTRTRCDAALLEGSRCRFIATATIGTDHIDLDYCRARGITVANAPGCNAPAVAQYVFASILAYRKAFGLAGDVSDVDGCDSRLSSMTLAVVGVGNVGSIVARWGEGLGMRVLRVDPLRAMAEGPAGFSTLADAAREADVITFHTPLTRDGYCPTYHMADAVFFNTLERKPLVINSARGPVVDNAALVEAIDGGKVRAAAIDCWEGEPAISPALLERAFIATPHIAGYSREGKIRATSMALDAICGFFALPHVSPLETVGFPVPDHPAPHEISASYNPLADTAALRLNPSAFEALRNGYNYRPEVR</sequence>
<evidence type="ECO:0000313" key="8">
    <source>
        <dbReference type="EMBL" id="TGY76012.1"/>
    </source>
</evidence>
<comment type="caution">
    <text evidence="8">The sequence shown here is derived from an EMBL/GenBank/DDBJ whole genome shotgun (WGS) entry which is preliminary data.</text>
</comment>
<evidence type="ECO:0000313" key="9">
    <source>
        <dbReference type="Proteomes" id="UP000306630"/>
    </source>
</evidence>
<name>A0A4S1ZT22_9BACT</name>
<feature type="binding site" evidence="5">
    <location>
        <position position="202"/>
    </location>
    <ligand>
        <name>NAD(+)</name>
        <dbReference type="ChEBI" id="CHEBI:57540"/>
    </ligand>
</feature>
<dbReference type="InterPro" id="IPR006140">
    <property type="entry name" value="D-isomer_DH_NAD-bd"/>
</dbReference>
<feature type="domain" description="D-isomer specific 2-hydroxyacid dehydrogenase NAD-binding" evidence="7">
    <location>
        <begin position="139"/>
        <end position="283"/>
    </location>
</feature>
<dbReference type="Proteomes" id="UP000306630">
    <property type="component" value="Unassembled WGS sequence"/>
</dbReference>
<feature type="binding site" evidence="5">
    <location>
        <position position="284"/>
    </location>
    <ligand>
        <name>NAD(+)</name>
        <dbReference type="ChEBI" id="CHEBI:57540"/>
    </ligand>
</feature>
<keyword evidence="3 5" id="KW-0520">NAD</keyword>
<dbReference type="EC" id="1.1.1.290" evidence="5"/>
<dbReference type="PANTHER" id="PTHR42938:SF9">
    <property type="entry name" value="FORMATE DEHYDROGENASE 1"/>
    <property type="match status" value="1"/>
</dbReference>
<evidence type="ECO:0000256" key="2">
    <source>
        <dbReference type="ARBA" id="ARBA00023002"/>
    </source>
</evidence>
<feature type="active site" evidence="5">
    <location>
        <position position="264"/>
    </location>
</feature>
<feature type="binding site" evidence="5">
    <location>
        <position position="60"/>
    </location>
    <ligand>
        <name>substrate</name>
    </ligand>
</feature>